<evidence type="ECO:0000256" key="6">
    <source>
        <dbReference type="SAM" id="MobiDB-lite"/>
    </source>
</evidence>
<keyword evidence="5" id="KW-0175">Coiled coil</keyword>
<dbReference type="AlphaFoldDB" id="A0AAV5S728"/>
<dbReference type="SMART" id="SM00273">
    <property type="entry name" value="ENTH"/>
    <property type="match status" value="1"/>
</dbReference>
<keyword evidence="10" id="KW-1185">Reference proteome</keyword>
<dbReference type="Pfam" id="PF07651">
    <property type="entry name" value="ANTH"/>
    <property type="match status" value="1"/>
</dbReference>
<evidence type="ECO:0000313" key="10">
    <source>
        <dbReference type="Proteomes" id="UP001377567"/>
    </source>
</evidence>
<dbReference type="GO" id="GO:0030136">
    <property type="term" value="C:clathrin-coated vesicle"/>
    <property type="evidence" value="ECO:0007669"/>
    <property type="project" value="TreeGrafter"/>
</dbReference>
<feature type="region of interest" description="Disordered" evidence="6">
    <location>
        <begin position="281"/>
        <end position="308"/>
    </location>
</feature>
<comment type="caution">
    <text evidence="9">The sequence shown here is derived from an EMBL/GenBank/DDBJ whole genome shotgun (WGS) entry which is preliminary data.</text>
</comment>
<dbReference type="InterPro" id="IPR011417">
    <property type="entry name" value="ANTH_dom"/>
</dbReference>
<dbReference type="PANTHER" id="PTHR10407">
    <property type="entry name" value="HUNTINGTIN INTERACTING PROTEIN 1"/>
    <property type="match status" value="1"/>
</dbReference>
<dbReference type="EMBL" id="BTGD01000025">
    <property type="protein sequence ID" value="GMM58857.1"/>
    <property type="molecule type" value="Genomic_DNA"/>
</dbReference>
<name>A0AAV5S728_MAUHU</name>
<evidence type="ECO:0000259" key="8">
    <source>
        <dbReference type="PROSITE" id="PS50945"/>
    </source>
</evidence>
<evidence type="ECO:0000313" key="9">
    <source>
        <dbReference type="EMBL" id="GMM58857.1"/>
    </source>
</evidence>
<dbReference type="GO" id="GO:0051015">
    <property type="term" value="F:actin filament binding"/>
    <property type="evidence" value="ECO:0007669"/>
    <property type="project" value="TreeGrafter"/>
</dbReference>
<organism evidence="9 10">
    <name type="scientific">Maudiozyma humilis</name>
    <name type="common">Sour dough yeast</name>
    <name type="synonym">Kazachstania humilis</name>
    <dbReference type="NCBI Taxonomy" id="51915"/>
    <lineage>
        <taxon>Eukaryota</taxon>
        <taxon>Fungi</taxon>
        <taxon>Dikarya</taxon>
        <taxon>Ascomycota</taxon>
        <taxon>Saccharomycotina</taxon>
        <taxon>Saccharomycetes</taxon>
        <taxon>Saccharomycetales</taxon>
        <taxon>Saccharomycetaceae</taxon>
        <taxon>Maudiozyma</taxon>
    </lineage>
</organism>
<keyword evidence="3" id="KW-0963">Cytoplasm</keyword>
<feature type="coiled-coil region" evidence="5">
    <location>
        <begin position="353"/>
        <end position="480"/>
    </location>
</feature>
<gene>
    <name evidence="9" type="ORF">DAKH74_054740</name>
</gene>
<dbReference type="Gene3D" id="1.20.1410.10">
    <property type="entry name" value="I/LWEQ domain"/>
    <property type="match status" value="1"/>
</dbReference>
<dbReference type="PROSITE" id="PS50942">
    <property type="entry name" value="ENTH"/>
    <property type="match status" value="1"/>
</dbReference>
<feature type="domain" description="I/LWEQ" evidence="8">
    <location>
        <begin position="715"/>
        <end position="964"/>
    </location>
</feature>
<evidence type="ECO:0000256" key="1">
    <source>
        <dbReference type="ARBA" id="ARBA00004496"/>
    </source>
</evidence>
<evidence type="ECO:0000256" key="3">
    <source>
        <dbReference type="ARBA" id="ARBA00022490"/>
    </source>
</evidence>
<comment type="similarity">
    <text evidence="2">Belongs to the SLA2 family.</text>
</comment>
<dbReference type="GO" id="GO:0030479">
    <property type="term" value="C:actin cortical patch"/>
    <property type="evidence" value="ECO:0007669"/>
    <property type="project" value="TreeGrafter"/>
</dbReference>
<dbReference type="GO" id="GO:0048268">
    <property type="term" value="P:clathrin coat assembly"/>
    <property type="evidence" value="ECO:0007669"/>
    <property type="project" value="TreeGrafter"/>
</dbReference>
<evidence type="ECO:0000256" key="4">
    <source>
        <dbReference type="ARBA" id="ARBA00023203"/>
    </source>
</evidence>
<dbReference type="SUPFAM" id="SSF48464">
    <property type="entry name" value="ENTH/VHS domain"/>
    <property type="match status" value="1"/>
</dbReference>
<dbReference type="GO" id="GO:0080025">
    <property type="term" value="F:phosphatidylinositol-3,5-bisphosphate binding"/>
    <property type="evidence" value="ECO:0007669"/>
    <property type="project" value="TreeGrafter"/>
</dbReference>
<dbReference type="GO" id="GO:0032051">
    <property type="term" value="F:clathrin light chain binding"/>
    <property type="evidence" value="ECO:0007669"/>
    <property type="project" value="TreeGrafter"/>
</dbReference>
<keyword evidence="4" id="KW-0009">Actin-binding</keyword>
<dbReference type="Gene3D" id="1.25.40.90">
    <property type="match status" value="1"/>
</dbReference>
<dbReference type="SMART" id="SM00307">
    <property type="entry name" value="ILWEQ"/>
    <property type="match status" value="1"/>
</dbReference>
<dbReference type="PROSITE" id="PS50945">
    <property type="entry name" value="I_LWEQ"/>
    <property type="match status" value="1"/>
</dbReference>
<feature type="coiled-coil region" evidence="5">
    <location>
        <begin position="519"/>
        <end position="546"/>
    </location>
</feature>
<feature type="domain" description="ENTH" evidence="7">
    <location>
        <begin position="1"/>
        <end position="127"/>
    </location>
</feature>
<dbReference type="Pfam" id="PF01608">
    <property type="entry name" value="I_LWEQ"/>
    <property type="match status" value="1"/>
</dbReference>
<comment type="subcellular location">
    <subcellularLocation>
        <location evidence="1">Cytoplasm</location>
    </subcellularLocation>
</comment>
<dbReference type="InterPro" id="IPR008942">
    <property type="entry name" value="ENTH_VHS"/>
</dbReference>
<dbReference type="InterPro" id="IPR030224">
    <property type="entry name" value="Sla2_fam"/>
</dbReference>
<dbReference type="InterPro" id="IPR035964">
    <property type="entry name" value="I/LWEQ_dom_sf"/>
</dbReference>
<evidence type="ECO:0000256" key="2">
    <source>
        <dbReference type="ARBA" id="ARBA00010135"/>
    </source>
</evidence>
<reference evidence="9 10" key="1">
    <citation type="journal article" date="2023" name="Elife">
        <title>Identification of key yeast species and microbe-microbe interactions impacting larval growth of Drosophila in the wild.</title>
        <authorList>
            <person name="Mure A."/>
            <person name="Sugiura Y."/>
            <person name="Maeda R."/>
            <person name="Honda K."/>
            <person name="Sakurai N."/>
            <person name="Takahashi Y."/>
            <person name="Watada M."/>
            <person name="Katoh T."/>
            <person name="Gotoh A."/>
            <person name="Gotoh Y."/>
            <person name="Taniguchi I."/>
            <person name="Nakamura K."/>
            <person name="Hayashi T."/>
            <person name="Katayama T."/>
            <person name="Uemura T."/>
            <person name="Hattori Y."/>
        </authorList>
    </citation>
    <scope>NUCLEOTIDE SEQUENCE [LARGE SCALE GENOMIC DNA]</scope>
    <source>
        <strain evidence="9 10">KH-74</strain>
    </source>
</reference>
<proteinExistence type="inferred from homology"/>
<accession>A0AAV5S728</accession>
<sequence>MSKIDANLNKALKKACSIEETAPKRKHLRTLIVYTWDHHSAAEVFSALKNAPFVNDEVQLFKSLIVLHKVIQEGHPSALKEAIRSREWVRSLGRVHSSGSEYGTLIREYVRYLVLKLDFHAHHKGFNNGTFEYEEYVSLVSVADPDEGYQTILDLMSLQDSGDQFTQIIFASIQAARLNAECKISSLIPMIAESYGIYKFITSMLRAMYRELNGPEEDGALLPLRERYEAQHGRLFEFYADCSSIKYLTTLVTIPKLPTEPPNVEVSASDVDNDRTEIKFQRREAKSPSPPPVVHEEPTPAPLEQTQTSSTLNNPMLAMNTNMSAMIPTVTGAAALVPSMTAQMPQDFWVNQQQQYMNEQAQLEQERQRQLAEQQAQQQQFQQQLQNAQQEMMNLQMQQQNQHQTDLLALTEQYDKDQTLLQQYDQRVQQLESEINTMNDNASKQLSNKDEQIESLNQQLDVWEKKYESLAKLYSQLRQEHLALLPRFKKLQMKVSSAQEAMKQKDHFEQKTKQKDLQMAELIKERDRARVENDRIQAQLNDITANGGPGMSAQAKQKIESISENKLKPMLDAVLENGMTNIQEAIYNLEAPSTWSGAIIDPNFLLSLIESCSETATDFATSFNDLIVDGEIDGDQITVVLNISDFSSAVTTMVSNFKNVASTLMSQGEDPENIVALVKRCANEAKYFFEDLLSENLDGKDEEAQTDIVINANVDMQEKLQELSIMIEEYAQDSTLGADGAESNPHQELIKTANNIVKSSQSLRVNVDVDVPKPILSMALAIIDAVVSLVRAAIECQNEIGSTSGNDLVQFYKKNHRWTEGLISAAKAVAAATNTLITIAGKLMNSDGSCSLEEFIVASRDVAASTIQLVASSRVKTSLHSKSQETLESCSKEVNGACKALGNYIMDQTNTNAQNDQQPIDFKSEYAVKTAEMEQQVSILKLEQSLSVARKRLGEIRKHVYYLHDDDEPAK</sequence>
<evidence type="ECO:0000256" key="5">
    <source>
        <dbReference type="SAM" id="Coils"/>
    </source>
</evidence>
<dbReference type="GO" id="GO:0007015">
    <property type="term" value="P:actin filament organization"/>
    <property type="evidence" value="ECO:0007669"/>
    <property type="project" value="TreeGrafter"/>
</dbReference>
<dbReference type="InterPro" id="IPR002558">
    <property type="entry name" value="ILWEQ_dom"/>
</dbReference>
<evidence type="ECO:0000259" key="7">
    <source>
        <dbReference type="PROSITE" id="PS50942"/>
    </source>
</evidence>
<dbReference type="PANTHER" id="PTHR10407:SF15">
    <property type="entry name" value="HUNTINGTIN INTERACTING PROTEIN 1"/>
    <property type="match status" value="1"/>
</dbReference>
<dbReference type="GO" id="GO:0043325">
    <property type="term" value="F:phosphatidylinositol-3,4-bisphosphate binding"/>
    <property type="evidence" value="ECO:0007669"/>
    <property type="project" value="TreeGrafter"/>
</dbReference>
<dbReference type="InterPro" id="IPR013809">
    <property type="entry name" value="ENTH"/>
</dbReference>
<dbReference type="GO" id="GO:0006897">
    <property type="term" value="P:endocytosis"/>
    <property type="evidence" value="ECO:0007669"/>
    <property type="project" value="InterPro"/>
</dbReference>
<dbReference type="CDD" id="cd17007">
    <property type="entry name" value="ANTH_N_Sla2p"/>
    <property type="match status" value="1"/>
</dbReference>
<protein>
    <submittedName>
        <fullName evidence="9">Sla2 protein</fullName>
    </submittedName>
</protein>
<dbReference type="SUPFAM" id="SSF109885">
    <property type="entry name" value="I/LWEQ domain"/>
    <property type="match status" value="1"/>
</dbReference>
<dbReference type="Proteomes" id="UP001377567">
    <property type="component" value="Unassembled WGS sequence"/>
</dbReference>
<dbReference type="GO" id="GO:0035615">
    <property type="term" value="F:clathrin adaptor activity"/>
    <property type="evidence" value="ECO:0007669"/>
    <property type="project" value="TreeGrafter"/>
</dbReference>